<dbReference type="VEuPathDB" id="FungiDB:TSTA_006940"/>
<protein>
    <submittedName>
        <fullName evidence="5">Benzoate 4-monooxygenase cytochrome P450, putative</fullName>
    </submittedName>
</protein>
<dbReference type="GO" id="GO:0004497">
    <property type="term" value="F:monooxygenase activity"/>
    <property type="evidence" value="ECO:0007669"/>
    <property type="project" value="UniProtKB-KW"/>
</dbReference>
<dbReference type="GO" id="GO:0016705">
    <property type="term" value="F:oxidoreductase activity, acting on paired donors, with incorporation or reduction of molecular oxygen"/>
    <property type="evidence" value="ECO:0007669"/>
    <property type="project" value="InterPro"/>
</dbReference>
<dbReference type="PANTHER" id="PTHR24305:SF235">
    <property type="entry name" value="CYTOCHROME P450 MONOOXYGENASE APDB-RELATED"/>
    <property type="match status" value="1"/>
</dbReference>
<dbReference type="Proteomes" id="UP000001745">
    <property type="component" value="Unassembled WGS sequence"/>
</dbReference>
<dbReference type="EMBL" id="EQ962660">
    <property type="protein sequence ID" value="EED12677.1"/>
    <property type="molecule type" value="Genomic_DNA"/>
</dbReference>
<dbReference type="InterPro" id="IPR050121">
    <property type="entry name" value="Cytochrome_P450_monoxygenase"/>
</dbReference>
<name>B8MU44_TALSN</name>
<reference evidence="6" key="1">
    <citation type="journal article" date="2015" name="Genome Announc.">
        <title>Genome sequence of the AIDS-associated pathogen Penicillium marneffei (ATCC18224) and its near taxonomic relative Talaromyces stipitatus (ATCC10500).</title>
        <authorList>
            <person name="Nierman W.C."/>
            <person name="Fedorova-Abrams N.D."/>
            <person name="Andrianopoulos A."/>
        </authorList>
    </citation>
    <scope>NUCLEOTIDE SEQUENCE [LARGE SCALE GENOMIC DNA]</scope>
    <source>
        <strain evidence="6">ATCC 10500 / CBS 375.48 / QM 6759 / NRRL 1006</strain>
    </source>
</reference>
<dbReference type="AlphaFoldDB" id="B8MU44"/>
<dbReference type="SUPFAM" id="SSF48264">
    <property type="entry name" value="Cytochrome P450"/>
    <property type="match status" value="1"/>
</dbReference>
<keyword evidence="4" id="KW-0408">Iron</keyword>
<dbReference type="GO" id="GO:0020037">
    <property type="term" value="F:heme binding"/>
    <property type="evidence" value="ECO:0007669"/>
    <property type="project" value="InterPro"/>
</dbReference>
<evidence type="ECO:0000313" key="6">
    <source>
        <dbReference type="Proteomes" id="UP000001745"/>
    </source>
</evidence>
<dbReference type="GO" id="GO:0005506">
    <property type="term" value="F:iron ion binding"/>
    <property type="evidence" value="ECO:0007669"/>
    <property type="project" value="InterPro"/>
</dbReference>
<dbReference type="PhylomeDB" id="B8MU44"/>
<keyword evidence="6" id="KW-1185">Reference proteome</keyword>
<keyword evidence="5" id="KW-0503">Monooxygenase</keyword>
<evidence type="ECO:0000256" key="2">
    <source>
        <dbReference type="ARBA" id="ARBA00022723"/>
    </source>
</evidence>
<dbReference type="RefSeq" id="XP_002488331.1">
    <property type="nucleotide sequence ID" value="XM_002488286.1"/>
</dbReference>
<dbReference type="Gene3D" id="1.10.630.10">
    <property type="entry name" value="Cytochrome P450"/>
    <property type="match status" value="1"/>
</dbReference>
<evidence type="ECO:0000313" key="5">
    <source>
        <dbReference type="EMBL" id="EED12677.1"/>
    </source>
</evidence>
<dbReference type="GeneID" id="8106827"/>
<dbReference type="OrthoDB" id="3934656at2759"/>
<comment type="cofactor">
    <cofactor evidence="1">
        <name>heme</name>
        <dbReference type="ChEBI" id="CHEBI:30413"/>
    </cofactor>
</comment>
<dbReference type="InterPro" id="IPR036396">
    <property type="entry name" value="Cyt_P450_sf"/>
</dbReference>
<keyword evidence="2" id="KW-0479">Metal-binding</keyword>
<keyword evidence="3" id="KW-0560">Oxidoreductase</keyword>
<dbReference type="GO" id="GO:0044550">
    <property type="term" value="P:secondary metabolite biosynthetic process"/>
    <property type="evidence" value="ECO:0007669"/>
    <property type="project" value="UniProtKB-ARBA"/>
</dbReference>
<dbReference type="PANTHER" id="PTHR24305">
    <property type="entry name" value="CYTOCHROME P450"/>
    <property type="match status" value="1"/>
</dbReference>
<dbReference type="HOGENOM" id="CLU_806931_0_0_1"/>
<evidence type="ECO:0000256" key="3">
    <source>
        <dbReference type="ARBA" id="ARBA00023002"/>
    </source>
</evidence>
<accession>B8MU44</accession>
<sequence length="344" mass="39087">MFLNRHNKGMIKYPGPFLASLRNIWRVRDAYVNGGMRPSYVALHRVYGDVVRLGPKALSFASPAAVDDIYQPEKNMAKGHKKENIFSTRDIHWHTRYRTLVGPGFKIVNLAPKEKEVDELIKKLLRNLNDAARSIDKSSSLIDLPLHLQHFTFDAGGVFAFSQPYGFLDQKTDLDGIIQSVRVGSTHLNRVRITIWDMTVYFSFIAPPMAFAKKYLPAQRIEEQLNNPKAMGQHHDLLDQFLEAHKNSPDIVTRNEVVDLELIVVVPASEAVRTAIAALIYYALKAPVVLTKLRREIDSLGLGFSPCPFMQVPKHAKCRNMYVKLEMDKTELKTHPGYMAISLY</sequence>
<evidence type="ECO:0000256" key="4">
    <source>
        <dbReference type="ARBA" id="ARBA00023004"/>
    </source>
</evidence>
<dbReference type="STRING" id="441959.B8MU44"/>
<gene>
    <name evidence="5" type="ORF">TSTA_006940</name>
</gene>
<proteinExistence type="predicted"/>
<dbReference type="Pfam" id="PF00067">
    <property type="entry name" value="p450"/>
    <property type="match status" value="1"/>
</dbReference>
<dbReference type="InterPro" id="IPR001128">
    <property type="entry name" value="Cyt_P450"/>
</dbReference>
<dbReference type="eggNOG" id="KOG0158">
    <property type="taxonomic scope" value="Eukaryota"/>
</dbReference>
<evidence type="ECO:0000256" key="1">
    <source>
        <dbReference type="ARBA" id="ARBA00001971"/>
    </source>
</evidence>
<organism evidence="5 6">
    <name type="scientific">Talaromyces stipitatus (strain ATCC 10500 / CBS 375.48 / QM 6759 / NRRL 1006)</name>
    <name type="common">Penicillium stipitatum</name>
    <dbReference type="NCBI Taxonomy" id="441959"/>
    <lineage>
        <taxon>Eukaryota</taxon>
        <taxon>Fungi</taxon>
        <taxon>Dikarya</taxon>
        <taxon>Ascomycota</taxon>
        <taxon>Pezizomycotina</taxon>
        <taxon>Eurotiomycetes</taxon>
        <taxon>Eurotiomycetidae</taxon>
        <taxon>Eurotiales</taxon>
        <taxon>Trichocomaceae</taxon>
        <taxon>Talaromyces</taxon>
        <taxon>Talaromyces sect. Talaromyces</taxon>
    </lineage>
</organism>
<dbReference type="InParanoid" id="B8MU44"/>